<dbReference type="InterPro" id="IPR018958">
    <property type="entry name" value="Knr4/Smi1-like_dom"/>
</dbReference>
<gene>
    <name evidence="2" type="ORF">J2T15_001899</name>
</gene>
<dbReference type="RefSeq" id="WP_307203334.1">
    <property type="nucleotide sequence ID" value="NZ_JAUSSU010000003.1"/>
</dbReference>
<organism evidence="2 3">
    <name type="scientific">Paenibacillus harenae</name>
    <dbReference type="NCBI Taxonomy" id="306543"/>
    <lineage>
        <taxon>Bacteria</taxon>
        <taxon>Bacillati</taxon>
        <taxon>Bacillota</taxon>
        <taxon>Bacilli</taxon>
        <taxon>Bacillales</taxon>
        <taxon>Paenibacillaceae</taxon>
        <taxon>Paenibacillus</taxon>
    </lineage>
</organism>
<accession>A0ABT9U2C2</accession>
<reference evidence="2 3" key="1">
    <citation type="submission" date="2023-07" db="EMBL/GenBank/DDBJ databases">
        <title>Sorghum-associated microbial communities from plants grown in Nebraska, USA.</title>
        <authorList>
            <person name="Schachtman D."/>
        </authorList>
    </citation>
    <scope>NUCLEOTIDE SEQUENCE [LARGE SCALE GENOMIC DNA]</scope>
    <source>
        <strain evidence="2 3">CC482</strain>
    </source>
</reference>
<evidence type="ECO:0000313" key="3">
    <source>
        <dbReference type="Proteomes" id="UP001229346"/>
    </source>
</evidence>
<dbReference type="SMART" id="SM00860">
    <property type="entry name" value="SMI1_KNR4"/>
    <property type="match status" value="1"/>
</dbReference>
<feature type="domain" description="Knr4/Smi1-like" evidence="1">
    <location>
        <begin position="44"/>
        <end position="158"/>
    </location>
</feature>
<protein>
    <recommendedName>
        <fullName evidence="1">Knr4/Smi1-like domain-containing protein</fullName>
    </recommendedName>
</protein>
<name>A0ABT9U2C2_PAEHA</name>
<dbReference type="EMBL" id="JAUSSU010000003">
    <property type="protein sequence ID" value="MDQ0112464.1"/>
    <property type="molecule type" value="Genomic_DNA"/>
</dbReference>
<dbReference type="InterPro" id="IPR037883">
    <property type="entry name" value="Knr4/Smi1-like_sf"/>
</dbReference>
<dbReference type="Gene3D" id="3.40.1580.10">
    <property type="entry name" value="SMI1/KNR4-like"/>
    <property type="match status" value="1"/>
</dbReference>
<dbReference type="Pfam" id="PF09346">
    <property type="entry name" value="SMI1_KNR4"/>
    <property type="match status" value="1"/>
</dbReference>
<keyword evidence="3" id="KW-1185">Reference proteome</keyword>
<evidence type="ECO:0000313" key="2">
    <source>
        <dbReference type="EMBL" id="MDQ0112464.1"/>
    </source>
</evidence>
<sequence>MIQGELINKTIGSLKKRLENNNELLELQLGEGYLTQATCKFNEPANENDLLEFQKKLGYKLPEDYFNFLTICNGCSLFDHPQYGGEAYLYKWQDIEDATYEEPYEGYIKIAYIYQDNIVIDLKAYREGSHNYLMVKGHIDHFHEARPLNMNFELWFDRFIICQGDKFWNWSMYTAENYYRLRG</sequence>
<proteinExistence type="predicted"/>
<evidence type="ECO:0000259" key="1">
    <source>
        <dbReference type="SMART" id="SM00860"/>
    </source>
</evidence>
<dbReference type="SUPFAM" id="SSF160631">
    <property type="entry name" value="SMI1/KNR4-like"/>
    <property type="match status" value="1"/>
</dbReference>
<dbReference type="Proteomes" id="UP001229346">
    <property type="component" value="Unassembled WGS sequence"/>
</dbReference>
<comment type="caution">
    <text evidence="2">The sequence shown here is derived from an EMBL/GenBank/DDBJ whole genome shotgun (WGS) entry which is preliminary data.</text>
</comment>